<organism evidence="8 9">
    <name type="scientific">Candidatus Thiodictyon syntrophicum</name>
    <dbReference type="NCBI Taxonomy" id="1166950"/>
    <lineage>
        <taxon>Bacteria</taxon>
        <taxon>Pseudomonadati</taxon>
        <taxon>Pseudomonadota</taxon>
        <taxon>Gammaproteobacteria</taxon>
        <taxon>Chromatiales</taxon>
        <taxon>Chromatiaceae</taxon>
        <taxon>Thiodictyon</taxon>
    </lineage>
</organism>
<evidence type="ECO:0000313" key="9">
    <source>
        <dbReference type="Proteomes" id="UP000232638"/>
    </source>
</evidence>
<dbReference type="InterPro" id="IPR000182">
    <property type="entry name" value="GNAT_dom"/>
</dbReference>
<dbReference type="Proteomes" id="UP000232638">
    <property type="component" value="Chromosome"/>
</dbReference>
<reference evidence="8 9" key="1">
    <citation type="submission" date="2017-03" db="EMBL/GenBank/DDBJ databases">
        <title>Complete genome sequence of Candidatus 'Thiodictyon syntrophicum' sp. nov. strain Cad16T, a photolithoautotroph purple sulfur bacterium isolated from an alpine meromictic lake.</title>
        <authorList>
            <person name="Luedin S.M."/>
            <person name="Pothier J.F."/>
            <person name="Danza F."/>
            <person name="Storelli N."/>
            <person name="Wittwer M."/>
            <person name="Tonolla M."/>
        </authorList>
    </citation>
    <scope>NUCLEOTIDE SEQUENCE [LARGE SCALE GENOMIC DNA]</scope>
    <source>
        <strain evidence="8 9">Cad16T</strain>
    </source>
</reference>
<feature type="domain" description="N-acetyltransferase" evidence="7">
    <location>
        <begin position="1"/>
        <end position="92"/>
    </location>
</feature>
<protein>
    <submittedName>
        <fullName evidence="8">GNAT family N-acetyltransferase</fullName>
    </submittedName>
</protein>
<dbReference type="Gene3D" id="3.40.630.30">
    <property type="match status" value="1"/>
</dbReference>
<evidence type="ECO:0000256" key="3">
    <source>
        <dbReference type="ARBA" id="ARBA00022649"/>
    </source>
</evidence>
<evidence type="ECO:0000256" key="6">
    <source>
        <dbReference type="ARBA" id="ARBA00049880"/>
    </source>
</evidence>
<dbReference type="Pfam" id="PF13673">
    <property type="entry name" value="Acetyltransf_10"/>
    <property type="match status" value="1"/>
</dbReference>
<evidence type="ECO:0000313" key="8">
    <source>
        <dbReference type="EMBL" id="AUB80569.1"/>
    </source>
</evidence>
<dbReference type="AlphaFoldDB" id="A0A2K8U5A2"/>
<sequence length="98" mass="10419">MALATLPPETARKLPRYPTIPAVRLGRLAVDNVFRGQGLGGAMLADALARAVRSEIAAFAMTVGAKDEAALTFYLHHGFMPLLDSPMTLFLPLATVSP</sequence>
<dbReference type="CDD" id="cd04301">
    <property type="entry name" value="NAT_SF"/>
    <property type="match status" value="1"/>
</dbReference>
<keyword evidence="4 8" id="KW-0808">Transferase</keyword>
<comment type="catalytic activity">
    <reaction evidence="6">
        <text>glycyl-tRNA(Gly) + acetyl-CoA = N-acetylglycyl-tRNA(Gly) + CoA + H(+)</text>
        <dbReference type="Rhea" id="RHEA:81867"/>
        <dbReference type="Rhea" id="RHEA-COMP:9683"/>
        <dbReference type="Rhea" id="RHEA-COMP:19766"/>
        <dbReference type="ChEBI" id="CHEBI:15378"/>
        <dbReference type="ChEBI" id="CHEBI:57287"/>
        <dbReference type="ChEBI" id="CHEBI:57288"/>
        <dbReference type="ChEBI" id="CHEBI:78522"/>
        <dbReference type="ChEBI" id="CHEBI:232036"/>
    </reaction>
</comment>
<dbReference type="PROSITE" id="PS51186">
    <property type="entry name" value="GNAT"/>
    <property type="match status" value="1"/>
</dbReference>
<keyword evidence="3" id="KW-1277">Toxin-antitoxin system</keyword>
<evidence type="ECO:0000256" key="1">
    <source>
        <dbReference type="ARBA" id="ARBA00009342"/>
    </source>
</evidence>
<keyword evidence="9" id="KW-1185">Reference proteome</keyword>
<evidence type="ECO:0000256" key="4">
    <source>
        <dbReference type="ARBA" id="ARBA00022679"/>
    </source>
</evidence>
<keyword evidence="2" id="KW-0678">Repressor</keyword>
<dbReference type="EMBL" id="CP020370">
    <property type="protein sequence ID" value="AUB80569.1"/>
    <property type="molecule type" value="Genomic_DNA"/>
</dbReference>
<dbReference type="KEGG" id="tsy:THSYN_06135"/>
<comment type="similarity">
    <text evidence="1">Belongs to the acetyltransferase family. GNAT subfamily.</text>
</comment>
<keyword evidence="5" id="KW-0012">Acyltransferase</keyword>
<name>A0A2K8U5A2_9GAMM</name>
<dbReference type="SUPFAM" id="SSF55729">
    <property type="entry name" value="Acyl-CoA N-acyltransferases (Nat)"/>
    <property type="match status" value="1"/>
</dbReference>
<dbReference type="PANTHER" id="PTHR36449">
    <property type="entry name" value="ACETYLTRANSFERASE-RELATED"/>
    <property type="match status" value="1"/>
</dbReference>
<dbReference type="PANTHER" id="PTHR36449:SF1">
    <property type="entry name" value="ACETYLTRANSFERASE"/>
    <property type="match status" value="1"/>
</dbReference>
<proteinExistence type="inferred from homology"/>
<dbReference type="OrthoDB" id="9799147at2"/>
<gene>
    <name evidence="8" type="ORF">THSYN_06135</name>
</gene>
<evidence type="ECO:0000259" key="7">
    <source>
        <dbReference type="PROSITE" id="PS51186"/>
    </source>
</evidence>
<evidence type="ECO:0000256" key="5">
    <source>
        <dbReference type="ARBA" id="ARBA00023315"/>
    </source>
</evidence>
<accession>A0A2K8U5A2</accession>
<evidence type="ECO:0000256" key="2">
    <source>
        <dbReference type="ARBA" id="ARBA00022491"/>
    </source>
</evidence>
<dbReference type="GO" id="GO:0016747">
    <property type="term" value="F:acyltransferase activity, transferring groups other than amino-acyl groups"/>
    <property type="evidence" value="ECO:0007669"/>
    <property type="project" value="InterPro"/>
</dbReference>
<dbReference type="InterPro" id="IPR016181">
    <property type="entry name" value="Acyl_CoA_acyltransferase"/>
</dbReference>